<dbReference type="STRING" id="559298.A0A179U8W5"/>
<feature type="domain" description="HTH myb-type" evidence="6">
    <location>
        <begin position="268"/>
        <end position="315"/>
    </location>
</feature>
<evidence type="ECO:0000259" key="6">
    <source>
        <dbReference type="PROSITE" id="PS51294"/>
    </source>
</evidence>
<dbReference type="InterPro" id="IPR051651">
    <property type="entry name" value="DMTF1_DNA-bind_reg"/>
</dbReference>
<dbReference type="CDD" id="cd00167">
    <property type="entry name" value="SANT"/>
    <property type="match status" value="1"/>
</dbReference>
<gene>
    <name evidence="7" type="ORF">BDBG_00455</name>
</gene>
<dbReference type="InterPro" id="IPR001005">
    <property type="entry name" value="SANT/Myb"/>
</dbReference>
<evidence type="ECO:0000259" key="5">
    <source>
        <dbReference type="PROSITE" id="PS50090"/>
    </source>
</evidence>
<feature type="region of interest" description="Disordered" evidence="4">
    <location>
        <begin position="157"/>
        <end position="186"/>
    </location>
</feature>
<dbReference type="InterPro" id="IPR017930">
    <property type="entry name" value="Myb_dom"/>
</dbReference>
<dbReference type="EMBL" id="GG657448">
    <property type="protein sequence ID" value="OAT03768.1"/>
    <property type="molecule type" value="Genomic_DNA"/>
</dbReference>
<keyword evidence="8" id="KW-1185">Reference proteome</keyword>
<sequence length="405" mass="46814">MKRDLTAAAFSEPEEETLARLGYHVDFDDQVLPGWAFSAPVAGLERDNPFPDDLLPNIDPRLHASVGNSQLEQESLFIEDNDSRNGNDNDNDNNNGEHHDDATTHWVDPDNGFYRDRFPEETLFVHSVEQVPEEALAGYHDMPEPQRQVQHNQYAAIPTANPQQSKRAKKPRKPKDKPEKTGRHSAAEISAVEDFKSQFCQSNNMSGEDFGRMVQHCETDRASFPCPESIMTRTEFWNHLYALMPGRKHKDVHRYMRSHYVVTSQKPRQWTREQDDELAALHAEHGSDFAKIARILGRARDDVNTRFRKHVQHRDNQNHGLWTDEECVNLENAVRQWRKAQPTEDDDTTAGGSLPGDIYQIDPHDILWTRVSELMGHTRTREQCGAKWRAMRRKWRERGHDTSPK</sequence>
<dbReference type="GeneID" id="8508043"/>
<feature type="compositionally biased region" description="Basic residues" evidence="4">
    <location>
        <begin position="166"/>
        <end position="175"/>
    </location>
</feature>
<feature type="domain" description="Myb-like" evidence="5">
    <location>
        <begin position="262"/>
        <end position="311"/>
    </location>
</feature>
<dbReference type="Pfam" id="PF13921">
    <property type="entry name" value="Myb_DNA-bind_6"/>
    <property type="match status" value="1"/>
</dbReference>
<dbReference type="InterPro" id="IPR009057">
    <property type="entry name" value="Homeodomain-like_sf"/>
</dbReference>
<dbReference type="Proteomes" id="UP000002038">
    <property type="component" value="Unassembled WGS sequence"/>
</dbReference>
<keyword evidence="2" id="KW-0238">DNA-binding</keyword>
<dbReference type="RefSeq" id="XP_002629209.1">
    <property type="nucleotide sequence ID" value="XM_002629163.2"/>
</dbReference>
<organism evidence="7 8">
    <name type="scientific">Blastomyces gilchristii (strain SLH14081)</name>
    <name type="common">Blastomyces dermatitidis</name>
    <dbReference type="NCBI Taxonomy" id="559298"/>
    <lineage>
        <taxon>Eukaryota</taxon>
        <taxon>Fungi</taxon>
        <taxon>Dikarya</taxon>
        <taxon>Ascomycota</taxon>
        <taxon>Pezizomycotina</taxon>
        <taxon>Eurotiomycetes</taxon>
        <taxon>Eurotiomycetidae</taxon>
        <taxon>Onygenales</taxon>
        <taxon>Ajellomycetaceae</taxon>
        <taxon>Blastomyces</taxon>
    </lineage>
</organism>
<dbReference type="Gene3D" id="1.10.10.60">
    <property type="entry name" value="Homeodomain-like"/>
    <property type="match status" value="2"/>
</dbReference>
<keyword evidence="3" id="KW-0539">Nucleus</keyword>
<evidence type="ECO:0000256" key="4">
    <source>
        <dbReference type="SAM" id="MobiDB-lite"/>
    </source>
</evidence>
<dbReference type="SUPFAM" id="SSF46689">
    <property type="entry name" value="Homeodomain-like"/>
    <property type="match status" value="1"/>
</dbReference>
<dbReference type="KEGG" id="bgh:BDBG_00455"/>
<dbReference type="SMART" id="SM00717">
    <property type="entry name" value="SANT"/>
    <property type="match status" value="2"/>
</dbReference>
<protein>
    <submittedName>
        <fullName evidence="7">Uncharacterized protein</fullName>
    </submittedName>
</protein>
<evidence type="ECO:0000313" key="7">
    <source>
        <dbReference type="EMBL" id="OAT03768.1"/>
    </source>
</evidence>
<dbReference type="VEuPathDB" id="FungiDB:BDBG_00455"/>
<feature type="region of interest" description="Disordered" evidence="4">
    <location>
        <begin position="338"/>
        <end position="357"/>
    </location>
</feature>
<evidence type="ECO:0000256" key="1">
    <source>
        <dbReference type="ARBA" id="ARBA00004123"/>
    </source>
</evidence>
<dbReference type="PROSITE" id="PS51294">
    <property type="entry name" value="HTH_MYB"/>
    <property type="match status" value="1"/>
</dbReference>
<dbReference type="GO" id="GO:0005634">
    <property type="term" value="C:nucleus"/>
    <property type="evidence" value="ECO:0007669"/>
    <property type="project" value="UniProtKB-SubCell"/>
</dbReference>
<dbReference type="PANTHER" id="PTHR46380">
    <property type="entry name" value="CYCLIN-D-BINDING MYB-LIKE TRANSCRIPTION FACTOR 1"/>
    <property type="match status" value="1"/>
</dbReference>
<proteinExistence type="predicted"/>
<evidence type="ECO:0000256" key="2">
    <source>
        <dbReference type="ARBA" id="ARBA00023125"/>
    </source>
</evidence>
<name>A0A179U8W5_BLAGS</name>
<evidence type="ECO:0000313" key="8">
    <source>
        <dbReference type="Proteomes" id="UP000002038"/>
    </source>
</evidence>
<evidence type="ECO:0000256" key="3">
    <source>
        <dbReference type="ARBA" id="ARBA00023242"/>
    </source>
</evidence>
<reference evidence="8" key="1">
    <citation type="journal article" date="2015" name="PLoS Genet.">
        <title>The dynamic genome and transcriptome of the human fungal pathogen Blastomyces and close relative Emmonsia.</title>
        <authorList>
            <person name="Munoz J.F."/>
            <person name="Gauthier G.M."/>
            <person name="Desjardins C.A."/>
            <person name="Gallo J.E."/>
            <person name="Holder J."/>
            <person name="Sullivan T.D."/>
            <person name="Marty A.J."/>
            <person name="Carmen J.C."/>
            <person name="Chen Z."/>
            <person name="Ding L."/>
            <person name="Gujja S."/>
            <person name="Magrini V."/>
            <person name="Misas E."/>
            <person name="Mitreva M."/>
            <person name="Priest M."/>
            <person name="Saif S."/>
            <person name="Whiston E.A."/>
            <person name="Young S."/>
            <person name="Zeng Q."/>
            <person name="Goldman W.E."/>
            <person name="Mardis E.R."/>
            <person name="Taylor J.W."/>
            <person name="McEwen J.G."/>
            <person name="Clay O.K."/>
            <person name="Klein B.S."/>
            <person name="Cuomo C.A."/>
        </authorList>
    </citation>
    <scope>NUCLEOTIDE SEQUENCE [LARGE SCALE GENOMIC DNA]</scope>
    <source>
        <strain evidence="8">SLH14081</strain>
    </source>
</reference>
<feature type="region of interest" description="Disordered" evidence="4">
    <location>
        <begin position="78"/>
        <end position="107"/>
    </location>
</feature>
<feature type="compositionally biased region" description="Basic and acidic residues" evidence="4">
    <location>
        <begin position="176"/>
        <end position="186"/>
    </location>
</feature>
<accession>A0A179U8W5</accession>
<dbReference type="OrthoDB" id="39591at2759"/>
<comment type="subcellular location">
    <subcellularLocation>
        <location evidence="1">Nucleus</location>
    </subcellularLocation>
</comment>
<feature type="domain" description="Myb-like" evidence="5">
    <location>
        <begin position="314"/>
        <end position="392"/>
    </location>
</feature>
<dbReference type="AlphaFoldDB" id="A0A179U8W5"/>
<dbReference type="GO" id="GO:0003700">
    <property type="term" value="F:DNA-binding transcription factor activity"/>
    <property type="evidence" value="ECO:0007669"/>
    <property type="project" value="TreeGrafter"/>
</dbReference>
<dbReference type="GO" id="GO:0000976">
    <property type="term" value="F:transcription cis-regulatory region binding"/>
    <property type="evidence" value="ECO:0007669"/>
    <property type="project" value="TreeGrafter"/>
</dbReference>
<dbReference type="PANTHER" id="PTHR46380:SF2">
    <property type="entry name" value="CYCLIN-D-BINDING MYB-LIKE TRANSCRIPTION FACTOR 1"/>
    <property type="match status" value="1"/>
</dbReference>
<dbReference type="PROSITE" id="PS50090">
    <property type="entry name" value="MYB_LIKE"/>
    <property type="match status" value="2"/>
</dbReference>